<dbReference type="AlphaFoldDB" id="F2BWS3"/>
<dbReference type="PANTHER" id="PTHR30469">
    <property type="entry name" value="MULTIDRUG RESISTANCE PROTEIN MDTA"/>
    <property type="match status" value="1"/>
</dbReference>
<dbReference type="RefSeq" id="WP_007555941.1">
    <property type="nucleotide sequence ID" value="NZ_GL878519.1"/>
</dbReference>
<evidence type="ECO:0000313" key="7">
    <source>
        <dbReference type="Proteomes" id="UP000003503"/>
    </source>
</evidence>
<accession>F2BWS3</accession>
<feature type="coiled-coil region" evidence="2">
    <location>
        <begin position="82"/>
        <end position="116"/>
    </location>
</feature>
<dbReference type="PROSITE" id="PS51257">
    <property type="entry name" value="PROKAR_LIPOPROTEIN"/>
    <property type="match status" value="1"/>
</dbReference>
<keyword evidence="7" id="KW-1185">Reference proteome</keyword>
<comment type="similarity">
    <text evidence="1">Belongs to the membrane fusion protein (MFP) (TC 8.A.1) family.</text>
</comment>
<dbReference type="NCBIfam" id="TIGR01730">
    <property type="entry name" value="RND_mfp"/>
    <property type="match status" value="1"/>
</dbReference>
<evidence type="ECO:0000256" key="3">
    <source>
        <dbReference type="SAM" id="SignalP"/>
    </source>
</evidence>
<evidence type="ECO:0000256" key="1">
    <source>
        <dbReference type="ARBA" id="ARBA00009477"/>
    </source>
</evidence>
<dbReference type="Gene3D" id="2.40.50.100">
    <property type="match status" value="1"/>
</dbReference>
<dbReference type="Pfam" id="PF25876">
    <property type="entry name" value="HH_MFP_RND"/>
    <property type="match status" value="1"/>
</dbReference>
<comment type="caution">
    <text evidence="6">The sequence shown here is derived from an EMBL/GenBank/DDBJ whole genome shotgun (WGS) entry which is preliminary data.</text>
</comment>
<feature type="domain" description="Multidrug resistance protein MdtA-like alpha-helical hairpin" evidence="4">
    <location>
        <begin position="91"/>
        <end position="150"/>
    </location>
</feature>
<dbReference type="Gene3D" id="2.40.30.170">
    <property type="match status" value="1"/>
</dbReference>
<dbReference type="Pfam" id="PF25917">
    <property type="entry name" value="BSH_RND"/>
    <property type="match status" value="1"/>
</dbReference>
<dbReference type="InterPro" id="IPR006143">
    <property type="entry name" value="RND_pump_MFP"/>
</dbReference>
<name>F2BWS3_9FIRM</name>
<keyword evidence="3" id="KW-0732">Signal</keyword>
<keyword evidence="2" id="KW-0175">Coiled coil</keyword>
<dbReference type="InterPro" id="IPR058625">
    <property type="entry name" value="MdtA-like_BSH"/>
</dbReference>
<dbReference type="STRING" id="888062.HMPREF9083_0641"/>
<dbReference type="eggNOG" id="COG1566">
    <property type="taxonomic scope" value="Bacteria"/>
</dbReference>
<dbReference type="EMBL" id="AFBB01000011">
    <property type="protein sequence ID" value="EGF14284.1"/>
    <property type="molecule type" value="Genomic_DNA"/>
</dbReference>
<dbReference type="SUPFAM" id="SSF111369">
    <property type="entry name" value="HlyD-like secretion proteins"/>
    <property type="match status" value="1"/>
</dbReference>
<organism evidence="6 7">
    <name type="scientific">Dialister micraerophilus DSM 19965</name>
    <dbReference type="NCBI Taxonomy" id="888062"/>
    <lineage>
        <taxon>Bacteria</taxon>
        <taxon>Bacillati</taxon>
        <taxon>Bacillota</taxon>
        <taxon>Negativicutes</taxon>
        <taxon>Veillonellales</taxon>
        <taxon>Veillonellaceae</taxon>
        <taxon>Dialister</taxon>
    </lineage>
</organism>
<evidence type="ECO:0000256" key="2">
    <source>
        <dbReference type="SAM" id="Coils"/>
    </source>
</evidence>
<dbReference type="GO" id="GO:1990281">
    <property type="term" value="C:efflux pump complex"/>
    <property type="evidence" value="ECO:0007669"/>
    <property type="project" value="TreeGrafter"/>
</dbReference>
<reference evidence="6 7" key="1">
    <citation type="submission" date="2011-02" db="EMBL/GenBank/DDBJ databases">
        <authorList>
            <person name="Muzny D."/>
            <person name="Qin X."/>
            <person name="Deng J."/>
            <person name="Jiang H."/>
            <person name="Liu Y."/>
            <person name="Qu J."/>
            <person name="Song X.-Z."/>
            <person name="Zhang L."/>
            <person name="Thornton R."/>
            <person name="Coyle M."/>
            <person name="Francisco L."/>
            <person name="Jackson L."/>
            <person name="Javaid M."/>
            <person name="Korchina V."/>
            <person name="Kovar C."/>
            <person name="Mata R."/>
            <person name="Mathew T."/>
            <person name="Ngo R."/>
            <person name="Nguyen L."/>
            <person name="Nguyen N."/>
            <person name="Okwuonu G."/>
            <person name="Ongeri F."/>
            <person name="Pham C."/>
            <person name="Simmons D."/>
            <person name="Wilczek-Boney K."/>
            <person name="Hale W."/>
            <person name="Jakkamsetti A."/>
            <person name="Pham P."/>
            <person name="Ruth R."/>
            <person name="San Lucas F."/>
            <person name="Warren J."/>
            <person name="Zhang J."/>
            <person name="Zhao Z."/>
            <person name="Zhou C."/>
            <person name="Zhu D."/>
            <person name="Lee S."/>
            <person name="Bess C."/>
            <person name="Blankenburg K."/>
            <person name="Forbes L."/>
            <person name="Fu Q."/>
            <person name="Gubbala S."/>
            <person name="Hirani K."/>
            <person name="Jayaseelan J.C."/>
            <person name="Lara F."/>
            <person name="Munidasa M."/>
            <person name="Palculict T."/>
            <person name="Patil S."/>
            <person name="Pu L.-L."/>
            <person name="Saada N."/>
            <person name="Tang L."/>
            <person name="Weissenberger G."/>
            <person name="Zhu Y."/>
            <person name="Hemphill L."/>
            <person name="Shang Y."/>
            <person name="Youmans B."/>
            <person name="Ayvaz T."/>
            <person name="Ross M."/>
            <person name="Santibanez J."/>
            <person name="Aqrawi P."/>
            <person name="Gross S."/>
            <person name="Joshi V."/>
            <person name="Fowler G."/>
            <person name="Nazareth L."/>
            <person name="Reid J."/>
            <person name="Worley K."/>
            <person name="Petrosino J."/>
            <person name="Highlander S."/>
            <person name="Gibbs R."/>
        </authorList>
    </citation>
    <scope>NUCLEOTIDE SEQUENCE [LARGE SCALE GENOMIC DNA]</scope>
    <source>
        <strain evidence="6 7">DSM 19965</strain>
    </source>
</reference>
<dbReference type="Gene3D" id="1.10.287.470">
    <property type="entry name" value="Helix hairpin bin"/>
    <property type="match status" value="1"/>
</dbReference>
<dbReference type="GO" id="GO:0015562">
    <property type="term" value="F:efflux transmembrane transporter activity"/>
    <property type="evidence" value="ECO:0007669"/>
    <property type="project" value="TreeGrafter"/>
</dbReference>
<feature type="domain" description="Multidrug resistance protein MdtA-like barrel-sandwich hybrid" evidence="5">
    <location>
        <begin position="42"/>
        <end position="190"/>
    </location>
</feature>
<evidence type="ECO:0000259" key="4">
    <source>
        <dbReference type="Pfam" id="PF25876"/>
    </source>
</evidence>
<feature type="signal peptide" evidence="3">
    <location>
        <begin position="1"/>
        <end position="26"/>
    </location>
</feature>
<dbReference type="HOGENOM" id="CLU_018816_6_1_9"/>
<protein>
    <submittedName>
        <fullName evidence="6">HlyD family secretion protein</fullName>
    </submittedName>
</protein>
<gene>
    <name evidence="6" type="ORF">HMPREF9083_0641</name>
</gene>
<proteinExistence type="inferred from homology"/>
<dbReference type="InterPro" id="IPR058624">
    <property type="entry name" value="MdtA-like_HH"/>
</dbReference>
<feature type="chain" id="PRO_5003275942" evidence="3">
    <location>
        <begin position="27"/>
        <end position="282"/>
    </location>
</feature>
<evidence type="ECO:0000259" key="5">
    <source>
        <dbReference type="Pfam" id="PF25917"/>
    </source>
</evidence>
<dbReference type="Proteomes" id="UP000003503">
    <property type="component" value="Unassembled WGS sequence"/>
</dbReference>
<evidence type="ECO:0000313" key="6">
    <source>
        <dbReference type="EMBL" id="EGF14284.1"/>
    </source>
</evidence>
<sequence>MINSGKRYIAGVMLLAALAVSGCAKKDNSDASEVWGQADATEVSINTKIPGRLVNLYVQEGVHVHKGDVLAEVDAREVSAMNAAAKAKISAAKAAKLQAESNLDQARRDLARYEELYQAGAISQSMYENFQSKCDILAAVCEQAQANVEASTEAFNQSAVNVGETVITAPFDGIVTTKYVDAGAMVSTGMPIVSLQDPSRNWVNFKVKETDLDKYKLNSEVTLYGRNKDLQVKGTIVDISKKPNFATYRATSERGDDQDIITYNVKVQVNDPRIQPGMRFRM</sequence>